<dbReference type="HOGENOM" id="CLU_017028_7_1_5"/>
<comment type="similarity">
    <text evidence="2">Belongs to the bacterial solute-binding protein 5 family.</text>
</comment>
<dbReference type="EMBL" id="CP006650">
    <property type="protein sequence ID" value="AGT08830.1"/>
    <property type="molecule type" value="Genomic_DNA"/>
</dbReference>
<dbReference type="Gene3D" id="3.10.105.10">
    <property type="entry name" value="Dipeptide-binding Protein, Domain 3"/>
    <property type="match status" value="1"/>
</dbReference>
<dbReference type="PANTHER" id="PTHR30290">
    <property type="entry name" value="PERIPLASMIC BINDING COMPONENT OF ABC TRANSPORTER"/>
    <property type="match status" value="1"/>
</dbReference>
<reference evidence="6 7" key="1">
    <citation type="journal article" date="2014" name="BMC Genomics">
        <title>Architecture and functions of a multipartite genome of the methylotrophic bacterium Paracoccus aminophilus JCM 7686, containing primary and secondary chromids.</title>
        <authorList>
            <person name="Dziewit L."/>
            <person name="Czarnecki J."/>
            <person name="Wibberg D."/>
            <person name="Radlinska M."/>
            <person name="Mrozek P."/>
            <person name="Szymczak M."/>
            <person name="Schluter A."/>
            <person name="Puhler A."/>
            <person name="Bartosik D."/>
        </authorList>
    </citation>
    <scope>NUCLEOTIDE SEQUENCE [LARGE SCALE GENOMIC DNA]</scope>
    <source>
        <strain evidence="6">JCM 7686</strain>
    </source>
</reference>
<dbReference type="CDD" id="cd08502">
    <property type="entry name" value="PBP2_NikA_DppA_OppA_like_16"/>
    <property type="match status" value="1"/>
</dbReference>
<protein>
    <submittedName>
        <fullName evidence="6">Peptide/nickel transport system, substrate-binding protein</fullName>
    </submittedName>
</protein>
<dbReference type="eggNOG" id="COG0747">
    <property type="taxonomic scope" value="Bacteria"/>
</dbReference>
<dbReference type="Pfam" id="PF00496">
    <property type="entry name" value="SBP_bac_5"/>
    <property type="match status" value="1"/>
</dbReference>
<feature type="chain" id="PRO_5004534500" evidence="4">
    <location>
        <begin position="30"/>
        <end position="531"/>
    </location>
</feature>
<feature type="domain" description="Solute-binding protein family 5" evidence="5">
    <location>
        <begin position="74"/>
        <end position="437"/>
    </location>
</feature>
<feature type="signal peptide" evidence="4">
    <location>
        <begin position="1"/>
        <end position="29"/>
    </location>
</feature>
<dbReference type="GO" id="GO:0030288">
    <property type="term" value="C:outer membrane-bounded periplasmic space"/>
    <property type="evidence" value="ECO:0007669"/>
    <property type="project" value="UniProtKB-ARBA"/>
</dbReference>
<evidence type="ECO:0000313" key="7">
    <source>
        <dbReference type="Proteomes" id="UP000015480"/>
    </source>
</evidence>
<dbReference type="Proteomes" id="UP000015480">
    <property type="component" value="Chromosome"/>
</dbReference>
<dbReference type="GO" id="GO:0015833">
    <property type="term" value="P:peptide transport"/>
    <property type="evidence" value="ECO:0007669"/>
    <property type="project" value="TreeGrafter"/>
</dbReference>
<dbReference type="SUPFAM" id="SSF53850">
    <property type="entry name" value="Periplasmic binding protein-like II"/>
    <property type="match status" value="1"/>
</dbReference>
<evidence type="ECO:0000256" key="2">
    <source>
        <dbReference type="ARBA" id="ARBA00005695"/>
    </source>
</evidence>
<dbReference type="InterPro" id="IPR030678">
    <property type="entry name" value="Peptide/Ni-bd"/>
</dbReference>
<dbReference type="InterPro" id="IPR039424">
    <property type="entry name" value="SBP_5"/>
</dbReference>
<sequence length="531" mass="57114">MNCRSLSRLLGGTVLALTLATPFTLPAQADEVLRIVLDSDLPSLDPSQTTATVVTDFGHMVFETLFAMDAAGQPQPQMVGAHTLSEDGLVYTFTLRPDLAFHDGAPVTSADVIASLERFFAKDAIGTVLQQRLAKLEAVGDTTFRMTLSEPFGLTLDVLGKYSPIVPYIYPARIIAGGPDAVITEPVGSGPYIYDAAETRPGSVIVLKRNEAYVPRAEPQDVLAGSHAGSVDRVELLTIPDSQTSVNALMAGEIDMISSINPDTLDQLEEDDAITVATRYPAGETILLRFNNLTAPFNDPRARRAFAMVVDQNQYLAVAAARPEYGKVCKSIFTCDSPYTTDIGSEAVGSLDLEAAKALLAESDYDGTPIVVLQPTDRPGLQAYALIAAQELRSIGFNVELAASDWASLLQRRALKGPQAEGGWNLFVTTASADNMVNPFVNLPGNTNCETSWAGWPCDEAANAIRTAFMNATTLEERKKLADDFQARIFEIMPFVPAGQFVHLGAWNKDVGNVIQGPASPFYGLTKSRGE</sequence>
<evidence type="ECO:0000259" key="5">
    <source>
        <dbReference type="Pfam" id="PF00496"/>
    </source>
</evidence>
<dbReference type="Gene3D" id="3.40.190.10">
    <property type="entry name" value="Periplasmic binding protein-like II"/>
    <property type="match status" value="1"/>
</dbReference>
<dbReference type="OrthoDB" id="9803988at2"/>
<proteinExistence type="inferred from homology"/>
<dbReference type="InterPro" id="IPR000914">
    <property type="entry name" value="SBP_5_dom"/>
</dbReference>
<dbReference type="RefSeq" id="WP_020950468.1">
    <property type="nucleotide sequence ID" value="NC_022041.1"/>
</dbReference>
<organism evidence="6 7">
    <name type="scientific">Paracoccus aminophilus JCM 7686</name>
    <dbReference type="NCBI Taxonomy" id="1367847"/>
    <lineage>
        <taxon>Bacteria</taxon>
        <taxon>Pseudomonadati</taxon>
        <taxon>Pseudomonadota</taxon>
        <taxon>Alphaproteobacteria</taxon>
        <taxon>Rhodobacterales</taxon>
        <taxon>Paracoccaceae</taxon>
        <taxon>Paracoccus</taxon>
    </lineage>
</organism>
<name>S5XZF2_PARAH</name>
<comment type="subcellular location">
    <subcellularLocation>
        <location evidence="1">Periplasm</location>
    </subcellularLocation>
</comment>
<accession>S5XZF2</accession>
<evidence type="ECO:0000256" key="4">
    <source>
        <dbReference type="SAM" id="SignalP"/>
    </source>
</evidence>
<dbReference type="STRING" id="1367847.JCM7686_1729"/>
<evidence type="ECO:0000256" key="3">
    <source>
        <dbReference type="ARBA" id="ARBA00022729"/>
    </source>
</evidence>
<evidence type="ECO:0000256" key="1">
    <source>
        <dbReference type="ARBA" id="ARBA00004418"/>
    </source>
</evidence>
<keyword evidence="7" id="KW-1185">Reference proteome</keyword>
<dbReference type="PIRSF" id="PIRSF002741">
    <property type="entry name" value="MppA"/>
    <property type="match status" value="1"/>
</dbReference>
<dbReference type="PANTHER" id="PTHR30290:SF38">
    <property type="entry name" value="D,D-DIPEPTIDE-BINDING PERIPLASMIC PROTEIN DDPA-RELATED"/>
    <property type="match status" value="1"/>
</dbReference>
<keyword evidence="3 4" id="KW-0732">Signal</keyword>
<gene>
    <name evidence="6" type="ORF">JCM7686_1729</name>
</gene>
<dbReference type="GO" id="GO:0043190">
    <property type="term" value="C:ATP-binding cassette (ABC) transporter complex"/>
    <property type="evidence" value="ECO:0007669"/>
    <property type="project" value="InterPro"/>
</dbReference>
<evidence type="ECO:0000313" key="6">
    <source>
        <dbReference type="EMBL" id="AGT08830.1"/>
    </source>
</evidence>
<dbReference type="AlphaFoldDB" id="S5XZF2"/>
<dbReference type="PATRIC" id="fig|1367847.3.peg.1712"/>
<dbReference type="GO" id="GO:1904680">
    <property type="term" value="F:peptide transmembrane transporter activity"/>
    <property type="evidence" value="ECO:0007669"/>
    <property type="project" value="TreeGrafter"/>
</dbReference>
<dbReference type="KEGG" id="pami:JCM7686_1729"/>